<reference evidence="2" key="1">
    <citation type="journal article" date="2022" name="bioRxiv">
        <title>Sequencing and chromosome-scale assembly of the giantPleurodeles waltlgenome.</title>
        <authorList>
            <person name="Brown T."/>
            <person name="Elewa A."/>
            <person name="Iarovenko S."/>
            <person name="Subramanian E."/>
            <person name="Araus A.J."/>
            <person name="Petzold A."/>
            <person name="Susuki M."/>
            <person name="Suzuki K.-i.T."/>
            <person name="Hayashi T."/>
            <person name="Toyoda A."/>
            <person name="Oliveira C."/>
            <person name="Osipova E."/>
            <person name="Leigh N.D."/>
            <person name="Simon A."/>
            <person name="Yun M.H."/>
        </authorList>
    </citation>
    <scope>NUCLEOTIDE SEQUENCE</scope>
    <source>
        <strain evidence="2">20211129_DDA</strain>
        <tissue evidence="2">Liver</tissue>
    </source>
</reference>
<name>A0AAV7LR05_PLEWA</name>
<evidence type="ECO:0000313" key="2">
    <source>
        <dbReference type="EMBL" id="KAJ1093987.1"/>
    </source>
</evidence>
<accession>A0AAV7LR05</accession>
<dbReference type="Proteomes" id="UP001066276">
    <property type="component" value="Chromosome 11"/>
</dbReference>
<comment type="caution">
    <text evidence="2">The sequence shown here is derived from an EMBL/GenBank/DDBJ whole genome shotgun (WGS) entry which is preliminary data.</text>
</comment>
<evidence type="ECO:0000313" key="3">
    <source>
        <dbReference type="Proteomes" id="UP001066276"/>
    </source>
</evidence>
<protein>
    <submittedName>
        <fullName evidence="2">Uncharacterized protein</fullName>
    </submittedName>
</protein>
<feature type="region of interest" description="Disordered" evidence="1">
    <location>
        <begin position="12"/>
        <end position="31"/>
    </location>
</feature>
<keyword evidence="3" id="KW-1185">Reference proteome</keyword>
<organism evidence="2 3">
    <name type="scientific">Pleurodeles waltl</name>
    <name type="common">Iberian ribbed newt</name>
    <dbReference type="NCBI Taxonomy" id="8319"/>
    <lineage>
        <taxon>Eukaryota</taxon>
        <taxon>Metazoa</taxon>
        <taxon>Chordata</taxon>
        <taxon>Craniata</taxon>
        <taxon>Vertebrata</taxon>
        <taxon>Euteleostomi</taxon>
        <taxon>Amphibia</taxon>
        <taxon>Batrachia</taxon>
        <taxon>Caudata</taxon>
        <taxon>Salamandroidea</taxon>
        <taxon>Salamandridae</taxon>
        <taxon>Pleurodelinae</taxon>
        <taxon>Pleurodeles</taxon>
    </lineage>
</organism>
<dbReference type="EMBL" id="JANPWB010000015">
    <property type="protein sequence ID" value="KAJ1093987.1"/>
    <property type="molecule type" value="Genomic_DNA"/>
</dbReference>
<sequence>MSRRGIGWWATRKCSADGPQSPVKSAAAEDGREDELTAVPGIHPEQANNTGSPQPLHHLNIALIYM</sequence>
<dbReference type="AlphaFoldDB" id="A0AAV7LR05"/>
<evidence type="ECO:0000256" key="1">
    <source>
        <dbReference type="SAM" id="MobiDB-lite"/>
    </source>
</evidence>
<proteinExistence type="predicted"/>
<gene>
    <name evidence="2" type="ORF">NDU88_007073</name>
</gene>